<comment type="caution">
    <text evidence="3">The sequence shown here is derived from an EMBL/GenBank/DDBJ whole genome shotgun (WGS) entry which is preliminary data.</text>
</comment>
<dbReference type="PANTHER" id="PTHR33286">
    <property type="entry name" value="BIFUNCTIONAL INHIBITOR/LIPID-TRANSFER PROTEIN/SEED STORAGE 2S ALBUMIN SUPERFAMILY PROTEIN"/>
    <property type="match status" value="1"/>
</dbReference>
<gene>
    <name evidence="3" type="ORF">ACJRO7_019415</name>
</gene>
<feature type="chain" id="PRO_5044772324" description="Bifunctional inhibitor/plant lipid transfer protein/seed storage helical domain-containing protein" evidence="1">
    <location>
        <begin position="26"/>
        <end position="109"/>
    </location>
</feature>
<dbReference type="EMBL" id="JBJKBG010000005">
    <property type="protein sequence ID" value="KAL3737887.1"/>
    <property type="molecule type" value="Genomic_DNA"/>
</dbReference>
<dbReference type="InterPro" id="IPR016140">
    <property type="entry name" value="Bifunc_inhib/LTP/seed_store"/>
</dbReference>
<dbReference type="SUPFAM" id="SSF47699">
    <property type="entry name" value="Bifunctional inhibitor/lipid-transfer protein/seed storage 2S albumin"/>
    <property type="match status" value="1"/>
</dbReference>
<feature type="domain" description="Bifunctional inhibitor/plant lipid transfer protein/seed storage helical" evidence="2">
    <location>
        <begin position="17"/>
        <end position="103"/>
    </location>
</feature>
<organism evidence="3 4">
    <name type="scientific">Eucalyptus globulus</name>
    <name type="common">Tasmanian blue gum</name>
    <dbReference type="NCBI Taxonomy" id="34317"/>
    <lineage>
        <taxon>Eukaryota</taxon>
        <taxon>Viridiplantae</taxon>
        <taxon>Streptophyta</taxon>
        <taxon>Embryophyta</taxon>
        <taxon>Tracheophyta</taxon>
        <taxon>Spermatophyta</taxon>
        <taxon>Magnoliopsida</taxon>
        <taxon>eudicotyledons</taxon>
        <taxon>Gunneridae</taxon>
        <taxon>Pentapetalae</taxon>
        <taxon>rosids</taxon>
        <taxon>malvids</taxon>
        <taxon>Myrtales</taxon>
        <taxon>Myrtaceae</taxon>
        <taxon>Myrtoideae</taxon>
        <taxon>Eucalypteae</taxon>
        <taxon>Eucalyptus</taxon>
    </lineage>
</organism>
<sequence length="109" mass="11548">MKGTSNASWALVLLLWLVSISGAWGQEVSPSQCQDEIRRGIGVCMAVVMGQPPSAACCARVRATHAECVCPLVTPEVAAMIDVDRVKKLAEGCGRNIPPHFKCGSITIP</sequence>
<reference evidence="3 4" key="1">
    <citation type="submission" date="2024-11" db="EMBL/GenBank/DDBJ databases">
        <title>Chromosome-level genome assembly of Eucalyptus globulus Labill. provides insights into its genome evolution.</title>
        <authorList>
            <person name="Li X."/>
        </authorList>
    </citation>
    <scope>NUCLEOTIDE SEQUENCE [LARGE SCALE GENOMIC DNA]</scope>
    <source>
        <strain evidence="3">CL2024</strain>
        <tissue evidence="3">Fresh tender leaves</tissue>
    </source>
</reference>
<keyword evidence="1" id="KW-0732">Signal</keyword>
<dbReference type="AlphaFoldDB" id="A0ABD3KJV4"/>
<name>A0ABD3KJV4_EUCGL</name>
<proteinExistence type="predicted"/>
<dbReference type="Pfam" id="PF14368">
    <property type="entry name" value="LTP_2"/>
    <property type="match status" value="1"/>
</dbReference>
<accession>A0ABD3KJV4</accession>
<dbReference type="PANTHER" id="PTHR33286:SF32">
    <property type="entry name" value="BIFUNCTIONAL INHIBITOR_PLANT LIPID TRANSFER PROTEIN_SEED STORAGE HELICAL DOMAIN-CONTAINING PROTEIN"/>
    <property type="match status" value="1"/>
</dbReference>
<dbReference type="Gene3D" id="1.10.110.10">
    <property type="entry name" value="Plant lipid-transfer and hydrophobic proteins"/>
    <property type="match status" value="1"/>
</dbReference>
<evidence type="ECO:0000313" key="3">
    <source>
        <dbReference type="EMBL" id="KAL3737887.1"/>
    </source>
</evidence>
<feature type="signal peptide" evidence="1">
    <location>
        <begin position="1"/>
        <end position="25"/>
    </location>
</feature>
<dbReference type="InterPro" id="IPR036312">
    <property type="entry name" value="Bifun_inhib/LTP/seed_sf"/>
</dbReference>
<keyword evidence="4" id="KW-1185">Reference proteome</keyword>
<protein>
    <recommendedName>
        <fullName evidence="2">Bifunctional inhibitor/plant lipid transfer protein/seed storage helical domain-containing protein</fullName>
    </recommendedName>
</protein>
<evidence type="ECO:0000313" key="4">
    <source>
        <dbReference type="Proteomes" id="UP001634007"/>
    </source>
</evidence>
<dbReference type="Proteomes" id="UP001634007">
    <property type="component" value="Unassembled WGS sequence"/>
</dbReference>
<evidence type="ECO:0000256" key="1">
    <source>
        <dbReference type="SAM" id="SignalP"/>
    </source>
</evidence>
<evidence type="ECO:0000259" key="2">
    <source>
        <dbReference type="Pfam" id="PF14368"/>
    </source>
</evidence>